<evidence type="ECO:0000313" key="2">
    <source>
        <dbReference type="Proteomes" id="UP000244005"/>
    </source>
</evidence>
<dbReference type="Proteomes" id="UP000244005">
    <property type="component" value="Unassembled WGS sequence"/>
</dbReference>
<proteinExistence type="predicted"/>
<organism evidence="1 2">
    <name type="scientific">Marchantia polymorpha</name>
    <name type="common">Common liverwort</name>
    <name type="synonym">Marchantia aquatica</name>
    <dbReference type="NCBI Taxonomy" id="3197"/>
    <lineage>
        <taxon>Eukaryota</taxon>
        <taxon>Viridiplantae</taxon>
        <taxon>Streptophyta</taxon>
        <taxon>Embryophyta</taxon>
        <taxon>Marchantiophyta</taxon>
        <taxon>Marchantiopsida</taxon>
        <taxon>Marchantiidae</taxon>
        <taxon>Marchantiales</taxon>
        <taxon>Marchantiaceae</taxon>
        <taxon>Marchantia</taxon>
    </lineage>
</organism>
<keyword evidence="2" id="KW-1185">Reference proteome</keyword>
<dbReference type="Gramene" id="Mp4g10880.1">
    <property type="protein sequence ID" value="Mp4g10880.1.cds"/>
    <property type="gene ID" value="Mp4g10880"/>
</dbReference>
<dbReference type="AlphaFoldDB" id="A0A2R6XJT1"/>
<reference evidence="2" key="1">
    <citation type="journal article" date="2017" name="Cell">
        <title>Insights into land plant evolution garnered from the Marchantia polymorpha genome.</title>
        <authorList>
            <person name="Bowman J.L."/>
            <person name="Kohchi T."/>
            <person name="Yamato K.T."/>
            <person name="Jenkins J."/>
            <person name="Shu S."/>
            <person name="Ishizaki K."/>
            <person name="Yamaoka S."/>
            <person name="Nishihama R."/>
            <person name="Nakamura Y."/>
            <person name="Berger F."/>
            <person name="Adam C."/>
            <person name="Aki S.S."/>
            <person name="Althoff F."/>
            <person name="Araki T."/>
            <person name="Arteaga-Vazquez M.A."/>
            <person name="Balasubrmanian S."/>
            <person name="Barry K."/>
            <person name="Bauer D."/>
            <person name="Boehm C.R."/>
            <person name="Briginshaw L."/>
            <person name="Caballero-Perez J."/>
            <person name="Catarino B."/>
            <person name="Chen F."/>
            <person name="Chiyoda S."/>
            <person name="Chovatia M."/>
            <person name="Davies K.M."/>
            <person name="Delmans M."/>
            <person name="Demura T."/>
            <person name="Dierschke T."/>
            <person name="Dolan L."/>
            <person name="Dorantes-Acosta A.E."/>
            <person name="Eklund D.M."/>
            <person name="Florent S.N."/>
            <person name="Flores-Sandoval E."/>
            <person name="Fujiyama A."/>
            <person name="Fukuzawa H."/>
            <person name="Galik B."/>
            <person name="Grimanelli D."/>
            <person name="Grimwood J."/>
            <person name="Grossniklaus U."/>
            <person name="Hamada T."/>
            <person name="Haseloff J."/>
            <person name="Hetherington A.J."/>
            <person name="Higo A."/>
            <person name="Hirakawa Y."/>
            <person name="Hundley H.N."/>
            <person name="Ikeda Y."/>
            <person name="Inoue K."/>
            <person name="Inoue S.I."/>
            <person name="Ishida S."/>
            <person name="Jia Q."/>
            <person name="Kakita M."/>
            <person name="Kanazawa T."/>
            <person name="Kawai Y."/>
            <person name="Kawashima T."/>
            <person name="Kennedy M."/>
            <person name="Kinose K."/>
            <person name="Kinoshita T."/>
            <person name="Kohara Y."/>
            <person name="Koide E."/>
            <person name="Komatsu K."/>
            <person name="Kopischke S."/>
            <person name="Kubo M."/>
            <person name="Kyozuka J."/>
            <person name="Lagercrantz U."/>
            <person name="Lin S.S."/>
            <person name="Lindquist E."/>
            <person name="Lipzen A.M."/>
            <person name="Lu C.W."/>
            <person name="De Luna E."/>
            <person name="Martienssen R.A."/>
            <person name="Minamino N."/>
            <person name="Mizutani M."/>
            <person name="Mizutani M."/>
            <person name="Mochizuki N."/>
            <person name="Monte I."/>
            <person name="Mosher R."/>
            <person name="Nagasaki H."/>
            <person name="Nakagami H."/>
            <person name="Naramoto S."/>
            <person name="Nishitani K."/>
            <person name="Ohtani M."/>
            <person name="Okamoto T."/>
            <person name="Okumura M."/>
            <person name="Phillips J."/>
            <person name="Pollak B."/>
            <person name="Reinders A."/>
            <person name="Rovekamp M."/>
            <person name="Sano R."/>
            <person name="Sawa S."/>
            <person name="Schmid M.W."/>
            <person name="Shirakawa M."/>
            <person name="Solano R."/>
            <person name="Spunde A."/>
            <person name="Suetsugu N."/>
            <person name="Sugano S."/>
            <person name="Sugiyama A."/>
            <person name="Sun R."/>
            <person name="Suzuki Y."/>
            <person name="Takenaka M."/>
            <person name="Takezawa D."/>
            <person name="Tomogane H."/>
            <person name="Tsuzuki M."/>
            <person name="Ueda T."/>
            <person name="Umeda M."/>
            <person name="Ward J.M."/>
            <person name="Watanabe Y."/>
            <person name="Yazaki K."/>
            <person name="Yokoyama R."/>
            <person name="Yoshitake Y."/>
            <person name="Yotsui I."/>
            <person name="Zachgo S."/>
            <person name="Schmutz J."/>
        </authorList>
    </citation>
    <scope>NUCLEOTIDE SEQUENCE [LARGE SCALE GENOMIC DNA]</scope>
    <source>
        <strain evidence="2">Tak-1</strain>
    </source>
</reference>
<sequence>MFTIWKLVSLFQVGDEADSHLQVHRSLAALQPDGMRSLLKTFDQSALACIDRSLVCSSWSQRAACIHIVGVVTSLSRRFESLCPDWIRCI</sequence>
<dbReference type="EMBL" id="KZ772683">
    <property type="protein sequence ID" value="PTQ46390.1"/>
    <property type="molecule type" value="Genomic_DNA"/>
</dbReference>
<name>A0A2R6XJT1_MARPO</name>
<protein>
    <submittedName>
        <fullName evidence="1">Uncharacterized protein</fullName>
    </submittedName>
</protein>
<gene>
    <name evidence="1" type="ORF">MARPO_0011s0074</name>
</gene>
<evidence type="ECO:0000313" key="1">
    <source>
        <dbReference type="EMBL" id="PTQ46390.1"/>
    </source>
</evidence>
<accession>A0A2R6XJT1</accession>